<feature type="compositionally biased region" description="Polar residues" evidence="2">
    <location>
        <begin position="109"/>
        <end position="121"/>
    </location>
</feature>
<dbReference type="AlphaFoldDB" id="A0A5B0NY06"/>
<dbReference type="Proteomes" id="UP000324748">
    <property type="component" value="Unassembled WGS sequence"/>
</dbReference>
<accession>A0A5B0NY06</accession>
<evidence type="ECO:0000313" key="6">
    <source>
        <dbReference type="Proteomes" id="UP000325313"/>
    </source>
</evidence>
<proteinExistence type="predicted"/>
<feature type="compositionally biased region" description="Low complexity" evidence="2">
    <location>
        <begin position="218"/>
        <end position="235"/>
    </location>
</feature>
<name>A0A5B0NY06_PUCGR</name>
<feature type="region of interest" description="Disordered" evidence="2">
    <location>
        <begin position="182"/>
        <end position="369"/>
    </location>
</feature>
<evidence type="ECO:0000256" key="2">
    <source>
        <dbReference type="SAM" id="MobiDB-lite"/>
    </source>
</evidence>
<dbReference type="Proteomes" id="UP000325313">
    <property type="component" value="Unassembled WGS sequence"/>
</dbReference>
<dbReference type="EMBL" id="VDEP01000438">
    <property type="protein sequence ID" value="KAA1083454.1"/>
    <property type="molecule type" value="Genomic_DNA"/>
</dbReference>
<dbReference type="OrthoDB" id="2511119at2759"/>
<dbReference type="EMBL" id="VSWC01000079">
    <property type="protein sequence ID" value="KAA1094065.1"/>
    <property type="molecule type" value="Genomic_DNA"/>
</dbReference>
<keyword evidence="5" id="KW-1185">Reference proteome</keyword>
<comment type="caution">
    <text evidence="4">The sequence shown here is derived from an EMBL/GenBank/DDBJ whole genome shotgun (WGS) entry which is preliminary data.</text>
</comment>
<organism evidence="4 5">
    <name type="scientific">Puccinia graminis f. sp. tritici</name>
    <dbReference type="NCBI Taxonomy" id="56615"/>
    <lineage>
        <taxon>Eukaryota</taxon>
        <taxon>Fungi</taxon>
        <taxon>Dikarya</taxon>
        <taxon>Basidiomycota</taxon>
        <taxon>Pucciniomycotina</taxon>
        <taxon>Pucciniomycetes</taxon>
        <taxon>Pucciniales</taxon>
        <taxon>Pucciniaceae</taxon>
        <taxon>Puccinia</taxon>
    </lineage>
</organism>
<feature type="coiled-coil region" evidence="1">
    <location>
        <begin position="489"/>
        <end position="537"/>
    </location>
</feature>
<feature type="region of interest" description="Disordered" evidence="2">
    <location>
        <begin position="1"/>
        <end position="121"/>
    </location>
</feature>
<feature type="compositionally biased region" description="Polar residues" evidence="2">
    <location>
        <begin position="79"/>
        <end position="93"/>
    </location>
</feature>
<evidence type="ECO:0000313" key="4">
    <source>
        <dbReference type="EMBL" id="KAA1094065.1"/>
    </source>
</evidence>
<reference evidence="5 6" key="1">
    <citation type="submission" date="2019-05" db="EMBL/GenBank/DDBJ databases">
        <title>Emergence of the Ug99 lineage of the wheat stem rust pathogen through somatic hybridization.</title>
        <authorList>
            <person name="Li F."/>
            <person name="Upadhyaya N.M."/>
            <person name="Sperschneider J."/>
            <person name="Matny O."/>
            <person name="Nguyen-Phuc H."/>
            <person name="Mago R."/>
            <person name="Raley C."/>
            <person name="Miller M.E."/>
            <person name="Silverstein K.A.T."/>
            <person name="Henningsen E."/>
            <person name="Hirsch C.D."/>
            <person name="Visser B."/>
            <person name="Pretorius Z.A."/>
            <person name="Steffenson B.J."/>
            <person name="Schwessinger B."/>
            <person name="Dodds P.N."/>
            <person name="Figueroa M."/>
        </authorList>
    </citation>
    <scope>NUCLEOTIDE SEQUENCE [LARGE SCALE GENOMIC DNA]</scope>
    <source>
        <strain evidence="4">21-0</strain>
        <strain evidence="3 6">Ug99</strain>
    </source>
</reference>
<protein>
    <submittedName>
        <fullName evidence="4">Uncharacterized protein</fullName>
    </submittedName>
</protein>
<keyword evidence="1" id="KW-0175">Coiled coil</keyword>
<evidence type="ECO:0000256" key="1">
    <source>
        <dbReference type="SAM" id="Coils"/>
    </source>
</evidence>
<feature type="compositionally biased region" description="Basic and acidic residues" evidence="2">
    <location>
        <begin position="39"/>
        <end position="53"/>
    </location>
</feature>
<feature type="compositionally biased region" description="Basic and acidic residues" evidence="2">
    <location>
        <begin position="293"/>
        <end position="308"/>
    </location>
</feature>
<gene>
    <name evidence="4" type="ORF">PGT21_008617</name>
    <name evidence="3" type="ORF">PGTUg99_033920</name>
</gene>
<evidence type="ECO:0000313" key="5">
    <source>
        <dbReference type="Proteomes" id="UP000324748"/>
    </source>
</evidence>
<sequence length="545" mass="59665">MSDTDSDSEGHLDGLLSRHKGKGKGTSRMAGSQDDRDDDSSTHQDSRSERDDPGLDFMDSLFQDSTTPPLVEEPDRNPSESNNHQLGAGTQHQDLLGQRYPEFAIPQEAQPSSTSFSRSSWGIFGSSTDRLEEQTELERALNEANARRDFFNASDPFHLHLRSPSKDFLIDHPIMAGALDQEHSASVGVQASLSSLIGPRPRDPHQASADPGSDRPDGAAVGGAVDIAAPTVAAAGSSTDHPVPGGHSGGDNPPDMTVPTNVPSDVARCTSADTPGTAGPSADNPPPPPAEKSPVDEKIDTKPSRGDKTSSQWLGLIEVESDPEDETYLPVGKNKMKVEPEVDDEPEENSSDSSETETTQEESSDSDSELFFSLLPSEPERLNPVAGNEDQPATERLSYHALSLRNAALEDYMKEFMSKTEQRIHHLNEKVNRLKRTSAQKSNAARKLKNRLKAKDKKLSELVRARQVELHAIKLLLDAATESDLHRQLRSLLDQLAQRKALIAQLQKENLLHSVLRFDLETHRQKLKSKLHQLESNPSSLINRS</sequence>
<evidence type="ECO:0000313" key="3">
    <source>
        <dbReference type="EMBL" id="KAA1083454.1"/>
    </source>
</evidence>
<feature type="compositionally biased region" description="Acidic residues" evidence="2">
    <location>
        <begin position="341"/>
        <end position="368"/>
    </location>
</feature>
<feature type="coiled-coil region" evidence="1">
    <location>
        <begin position="417"/>
        <end position="465"/>
    </location>
</feature>